<gene>
    <name evidence="4" type="ORF">F443_13812</name>
</gene>
<dbReference type="Pfam" id="PF06722">
    <property type="entry name" value="EryCIII-like_C"/>
    <property type="match status" value="1"/>
</dbReference>
<dbReference type="eggNOG" id="KOG1192">
    <property type="taxonomic scope" value="Eukaryota"/>
</dbReference>
<dbReference type="GO" id="GO:0005975">
    <property type="term" value="P:carbohydrate metabolic process"/>
    <property type="evidence" value="ECO:0007669"/>
    <property type="project" value="InterPro"/>
</dbReference>
<comment type="caution">
    <text evidence="4">The sequence shown here is derived from an EMBL/GenBank/DDBJ whole genome shotgun (WGS) entry which is preliminary data.</text>
</comment>
<feature type="domain" description="Erythromycin biosynthesis protein CIII-like C-terminal" evidence="3">
    <location>
        <begin position="398"/>
        <end position="500"/>
    </location>
</feature>
<dbReference type="InterPro" id="IPR010610">
    <property type="entry name" value="EryCIII-like_C"/>
</dbReference>
<evidence type="ECO:0000259" key="2">
    <source>
        <dbReference type="Pfam" id="PF03033"/>
    </source>
</evidence>
<organism evidence="4 5">
    <name type="scientific">Phytophthora nicotianae P1569</name>
    <dbReference type="NCBI Taxonomy" id="1317065"/>
    <lineage>
        <taxon>Eukaryota</taxon>
        <taxon>Sar</taxon>
        <taxon>Stramenopiles</taxon>
        <taxon>Oomycota</taxon>
        <taxon>Peronosporomycetes</taxon>
        <taxon>Peronosporales</taxon>
        <taxon>Peronosporaceae</taxon>
        <taxon>Phytophthora</taxon>
    </lineage>
</organism>
<feature type="domain" description="Glycosyltransferase family 28 N-terminal" evidence="2">
    <location>
        <begin position="107"/>
        <end position="170"/>
    </location>
</feature>
<dbReference type="SUPFAM" id="SSF53756">
    <property type="entry name" value="UDP-Glycosyltransferase/glycogen phosphorylase"/>
    <property type="match status" value="2"/>
</dbReference>
<dbReference type="InterPro" id="IPR050426">
    <property type="entry name" value="Glycosyltransferase_28"/>
</dbReference>
<protein>
    <submittedName>
        <fullName evidence="4">Uncharacterized protein</fullName>
    </submittedName>
</protein>
<accession>V9EPX8</accession>
<dbReference type="FunFam" id="3.40.50.2000:FF:000009">
    <property type="entry name" value="Sterol 3-beta-glucosyltransferase UGT80A2"/>
    <property type="match status" value="1"/>
</dbReference>
<dbReference type="HOGENOM" id="CLU_343428_0_0_1"/>
<dbReference type="Proteomes" id="UP000018721">
    <property type="component" value="Unassembled WGS sequence"/>
</dbReference>
<evidence type="ECO:0000259" key="3">
    <source>
        <dbReference type="Pfam" id="PF06722"/>
    </source>
</evidence>
<dbReference type="CDD" id="cd03784">
    <property type="entry name" value="GT1_Gtf-like"/>
    <property type="match status" value="1"/>
</dbReference>
<evidence type="ECO:0000313" key="5">
    <source>
        <dbReference type="Proteomes" id="UP000018721"/>
    </source>
</evidence>
<keyword evidence="1" id="KW-0808">Transferase</keyword>
<reference evidence="4 5" key="1">
    <citation type="submission" date="2013-11" db="EMBL/GenBank/DDBJ databases">
        <title>The Genome Sequence of Phytophthora parasitica P1569.</title>
        <authorList>
            <consortium name="The Broad Institute Genomics Platform"/>
            <person name="Russ C."/>
            <person name="Tyler B."/>
            <person name="Panabieres F."/>
            <person name="Shan W."/>
            <person name="Tripathy S."/>
            <person name="Grunwald N."/>
            <person name="Machado M."/>
            <person name="Johnson C.S."/>
            <person name="Arredondo F."/>
            <person name="Hong C."/>
            <person name="Coffey M."/>
            <person name="Young S.K."/>
            <person name="Zeng Q."/>
            <person name="Gargeya S."/>
            <person name="Fitzgerald M."/>
            <person name="Abouelleil A."/>
            <person name="Alvarado L."/>
            <person name="Chapman S.B."/>
            <person name="Gainer-Dewar J."/>
            <person name="Goldberg J."/>
            <person name="Griggs A."/>
            <person name="Gujja S."/>
            <person name="Hansen M."/>
            <person name="Howarth C."/>
            <person name="Imamovic A."/>
            <person name="Ireland A."/>
            <person name="Larimer J."/>
            <person name="McCowan C."/>
            <person name="Murphy C."/>
            <person name="Pearson M."/>
            <person name="Poon T.W."/>
            <person name="Priest M."/>
            <person name="Roberts A."/>
            <person name="Saif S."/>
            <person name="Shea T."/>
            <person name="Sykes S."/>
            <person name="Wortman J."/>
            <person name="Nusbaum C."/>
            <person name="Birren B."/>
        </authorList>
    </citation>
    <scope>NUCLEOTIDE SEQUENCE [LARGE SCALE GENOMIC DNA]</scope>
    <source>
        <strain evidence="4 5">P1569</strain>
    </source>
</reference>
<dbReference type="InterPro" id="IPR004276">
    <property type="entry name" value="GlycoTrans_28_N"/>
</dbReference>
<dbReference type="Pfam" id="PF03033">
    <property type="entry name" value="Glyco_transf_28"/>
    <property type="match status" value="1"/>
</dbReference>
<evidence type="ECO:0000313" key="4">
    <source>
        <dbReference type="EMBL" id="ETI40926.1"/>
    </source>
</evidence>
<sequence>MNDYMGTTQQEQSQKRWKEAFTRAVQTVAEERRQSVGEGRLTSFADVVQAAAAFDRNGHIHMHFDGNDDKYDISGLQQEAQKIQADSLQATRPSSTRTNLDVPSLAICIMIVGTHGDVQPFVAIAKRLIQDGHRVRLATHTVYRDFVMSHGVEFYPLGGDPKELAAYMVKTGGHLIPLSLEAIQKDVPRNMQMIEEIIQSTWPAVSAPDPDGAAQAYRVSRSRRKPSLPTRYRTATSTSPSDLGCHCTSCFHSHGCPRRRSRTHCPTCRTEGMVNAFRTDVLGLRKIRKGDGGRDILLDLAIPHAFMWSPHLVPKPKDWGKIYDVIGTVTLEGPGSSYTPTPELEAFLGYGDGPIFVGFGSMVLQDPKGVTKMIIEAAEQAQVRVLIQSNWSDMAGDIDVSDNIFFLGSCPHDWLMPRVSAVVHHGGAGTTAAGLLAGKPTFIVPFFGDQPFWGRAVLDAGVGVEPCPIKELATEKLRSAFEKLKSPELRKRAVELSDLMRQEDGADGAVSCFYRNLPVHPMRCDLNCGRAATLWSQKDKLRLCNECEFVVTSRPENSPKDIVEYTYVDYSARGPDSVFEGASSGVCAMAHAIGSGIKDVFVKPAQRYREEGAKGAVVGLMKGLGGLIISPLVGTMVFADHVATGVYNNSREENEKKRGSIIKGNNKFLTALGFKSRNVHIGSMSVDEMVEGTSPQSRQIAIQLTTEEKKRLESRFHALMEERNGVTAAQRSASGTPHNGSLPTMNICMMTTGTWEESVGQYVAIGQRLKAAGHCVRLATNAVHRDRVLNAGLLFYPLGGSTATITNFLEYIHQQAKERHDTDHD</sequence>
<dbReference type="PANTHER" id="PTHR48050">
    <property type="entry name" value="STEROL 3-BETA-GLUCOSYLTRANSFERASE"/>
    <property type="match status" value="1"/>
</dbReference>
<dbReference type="EMBL" id="ANIZ01002402">
    <property type="protein sequence ID" value="ETI40926.1"/>
    <property type="molecule type" value="Genomic_DNA"/>
</dbReference>
<name>V9EPX8_PHYNI</name>
<proteinExistence type="predicted"/>
<dbReference type="AlphaFoldDB" id="V9EPX8"/>
<dbReference type="GO" id="GO:0016906">
    <property type="term" value="F:sterol 3-beta-glucosyltransferase activity"/>
    <property type="evidence" value="ECO:0007669"/>
    <property type="project" value="UniProtKB-ARBA"/>
</dbReference>
<dbReference type="InterPro" id="IPR002213">
    <property type="entry name" value="UDP_glucos_trans"/>
</dbReference>
<evidence type="ECO:0000256" key="1">
    <source>
        <dbReference type="ARBA" id="ARBA00022679"/>
    </source>
</evidence>
<dbReference type="PANTHER" id="PTHR48050:SF13">
    <property type="entry name" value="STEROL 3-BETA-GLUCOSYLTRANSFERASE UGT80A2"/>
    <property type="match status" value="1"/>
</dbReference>
<dbReference type="Gene3D" id="3.40.50.2000">
    <property type="entry name" value="Glycogen Phosphorylase B"/>
    <property type="match status" value="3"/>
</dbReference>
<keyword evidence="5" id="KW-1185">Reference proteome</keyword>